<dbReference type="SMART" id="SM00028">
    <property type="entry name" value="TPR"/>
    <property type="match status" value="3"/>
</dbReference>
<dbReference type="Proteomes" id="UP001181355">
    <property type="component" value="Chromosome"/>
</dbReference>
<dbReference type="InterPro" id="IPR019734">
    <property type="entry name" value="TPR_rpt"/>
</dbReference>
<accession>A0ABY9RLZ6</accession>
<protein>
    <submittedName>
        <fullName evidence="1">Tetratricopeptide repeat protein</fullName>
    </submittedName>
</protein>
<dbReference type="InterPro" id="IPR011990">
    <property type="entry name" value="TPR-like_helical_dom_sf"/>
</dbReference>
<evidence type="ECO:0000313" key="1">
    <source>
        <dbReference type="EMBL" id="WMW81844.1"/>
    </source>
</evidence>
<reference evidence="1" key="1">
    <citation type="submission" date="2023-09" db="EMBL/GenBank/DDBJ databases">
        <title>Undibacterium sp. 20NA77.5 isolated from freshwater.</title>
        <authorList>
            <person name="Le V."/>
            <person name="Ko S.-R."/>
            <person name="Ahn C.-Y."/>
            <person name="Oh H.-M."/>
        </authorList>
    </citation>
    <scope>NUCLEOTIDE SEQUENCE</scope>
    <source>
        <strain evidence="1">20NA77.5</strain>
    </source>
</reference>
<evidence type="ECO:0000313" key="2">
    <source>
        <dbReference type="Proteomes" id="UP001181355"/>
    </source>
</evidence>
<organism evidence="1 2">
    <name type="scientific">Undibacterium cyanobacteriorum</name>
    <dbReference type="NCBI Taxonomy" id="3073561"/>
    <lineage>
        <taxon>Bacteria</taxon>
        <taxon>Pseudomonadati</taxon>
        <taxon>Pseudomonadota</taxon>
        <taxon>Betaproteobacteria</taxon>
        <taxon>Burkholderiales</taxon>
        <taxon>Oxalobacteraceae</taxon>
        <taxon>Undibacterium</taxon>
    </lineage>
</organism>
<dbReference type="RefSeq" id="WP_309483321.1">
    <property type="nucleotide sequence ID" value="NZ_CP133720.1"/>
</dbReference>
<dbReference type="Gene3D" id="1.25.40.10">
    <property type="entry name" value="Tetratricopeptide repeat domain"/>
    <property type="match status" value="2"/>
</dbReference>
<proteinExistence type="predicted"/>
<keyword evidence="2" id="KW-1185">Reference proteome</keyword>
<dbReference type="SUPFAM" id="SSF48452">
    <property type="entry name" value="TPR-like"/>
    <property type="match status" value="1"/>
</dbReference>
<gene>
    <name evidence="1" type="ORF">RF679_06055</name>
</gene>
<dbReference type="EMBL" id="CP133720">
    <property type="protein sequence ID" value="WMW81844.1"/>
    <property type="molecule type" value="Genomic_DNA"/>
</dbReference>
<sequence length="237" mass="26859">MSTEQQINYGLNHYKMGAYQQAIPSLVAAADHLEKDTPKDPRLVDVLIALGEMAQSEKRKDLASDFYQRAFKTAEELKPQDSTKLRNALVPFGLFNLQDHPSDAIHLLQRAELISRSYEDQVLNVIDQDNLALAYNANKEFERANATSLHALEVLKNIKSGKLINRTKAVILHNLAYNQMDMGRYAESESNFKESLAVMRSAPNEIEAWRLRRVKSSYALLLRKLGRESEAVAIETN</sequence>
<name>A0ABY9RLZ6_9BURK</name>